<dbReference type="AlphaFoldDB" id="Q16GQ8"/>
<feature type="compositionally biased region" description="Low complexity" evidence="1">
    <location>
        <begin position="304"/>
        <end position="315"/>
    </location>
</feature>
<dbReference type="Proteomes" id="UP000682892">
    <property type="component" value="Unassembled WGS sequence"/>
</dbReference>
<reference evidence="2" key="3">
    <citation type="submission" date="2012-09" db="EMBL/GenBank/DDBJ databases">
        <authorList>
            <consortium name="VectorBase"/>
        </authorList>
    </citation>
    <scope>NUCLEOTIDE SEQUENCE</scope>
    <source>
        <strain evidence="2">Liverpool</strain>
    </source>
</reference>
<dbReference type="HOGENOM" id="CLU_750545_0_0_1"/>
<evidence type="ECO:0000313" key="2">
    <source>
        <dbReference type="EMBL" id="EAT33427.1"/>
    </source>
</evidence>
<dbReference type="PhylomeDB" id="Q16GQ8"/>
<feature type="compositionally biased region" description="Polar residues" evidence="1">
    <location>
        <begin position="236"/>
        <end position="247"/>
    </location>
</feature>
<evidence type="ECO:0000313" key="3">
    <source>
        <dbReference type="Proteomes" id="UP000682892"/>
    </source>
</evidence>
<feature type="compositionally biased region" description="Low complexity" evidence="1">
    <location>
        <begin position="248"/>
        <end position="267"/>
    </location>
</feature>
<organism evidence="2 3">
    <name type="scientific">Aedes aegypti</name>
    <name type="common">Yellowfever mosquito</name>
    <name type="synonym">Culex aegypti</name>
    <dbReference type="NCBI Taxonomy" id="7159"/>
    <lineage>
        <taxon>Eukaryota</taxon>
        <taxon>Metazoa</taxon>
        <taxon>Ecdysozoa</taxon>
        <taxon>Arthropoda</taxon>
        <taxon>Hexapoda</taxon>
        <taxon>Insecta</taxon>
        <taxon>Pterygota</taxon>
        <taxon>Neoptera</taxon>
        <taxon>Endopterygota</taxon>
        <taxon>Diptera</taxon>
        <taxon>Nematocera</taxon>
        <taxon>Culicoidea</taxon>
        <taxon>Culicidae</taxon>
        <taxon>Culicinae</taxon>
        <taxon>Aedini</taxon>
        <taxon>Aedes</taxon>
        <taxon>Stegomyia</taxon>
    </lineage>
</organism>
<feature type="region of interest" description="Disordered" evidence="1">
    <location>
        <begin position="184"/>
        <end position="284"/>
    </location>
</feature>
<dbReference type="VEuPathDB" id="VectorBase:AAEL019601"/>
<reference evidence="2" key="2">
    <citation type="journal article" date="2007" name="Science">
        <title>Genome sequence of Aedes aegypti, a major arbovirus vector.</title>
        <authorList>
            <person name="Nene V."/>
            <person name="Wortman J.R."/>
            <person name="Lawson D."/>
            <person name="Haas B."/>
            <person name="Kodira C."/>
            <person name="Tu Z.J."/>
            <person name="Loftus B."/>
            <person name="Xi Z."/>
            <person name="Megy K."/>
            <person name="Grabherr M."/>
            <person name="Ren Q."/>
            <person name="Zdobnov E.M."/>
            <person name="Lobo N.F."/>
            <person name="Campbell K.S."/>
            <person name="Brown S.E."/>
            <person name="Bonaldo M.F."/>
            <person name="Zhu J."/>
            <person name="Sinkins S.P."/>
            <person name="Hogenkamp D.G."/>
            <person name="Amedeo P."/>
            <person name="Arensburger P."/>
            <person name="Atkinson P.W."/>
            <person name="Bidwell S."/>
            <person name="Biedler J."/>
            <person name="Birney E."/>
            <person name="Bruggner R.V."/>
            <person name="Costas J."/>
            <person name="Coy M.R."/>
            <person name="Crabtree J."/>
            <person name="Crawford M."/>
            <person name="Debruyn B."/>
            <person name="Decaprio D."/>
            <person name="Eiglmeier K."/>
            <person name="Eisenstadt E."/>
            <person name="El-Dorry H."/>
            <person name="Gelbart W.M."/>
            <person name="Gomes S.L."/>
            <person name="Hammond M."/>
            <person name="Hannick L.I."/>
            <person name="Hogan J.R."/>
            <person name="Holmes M.H."/>
            <person name="Jaffe D."/>
            <person name="Johnston J.S."/>
            <person name="Kennedy R.C."/>
            <person name="Koo H."/>
            <person name="Kravitz S."/>
            <person name="Kriventseva E.V."/>
            <person name="Kulp D."/>
            <person name="Labutti K."/>
            <person name="Lee E."/>
            <person name="Li S."/>
            <person name="Lovin D.D."/>
            <person name="Mao C."/>
            <person name="Mauceli E."/>
            <person name="Menck C.F."/>
            <person name="Miller J.R."/>
            <person name="Montgomery P."/>
            <person name="Mori A."/>
            <person name="Nascimento A.L."/>
            <person name="Naveira H.F."/>
            <person name="Nusbaum C."/>
            <person name="O'leary S."/>
            <person name="Orvis J."/>
            <person name="Pertea M."/>
            <person name="Quesneville H."/>
            <person name="Reidenbach K.R."/>
            <person name="Rogers Y.H."/>
            <person name="Roth C.W."/>
            <person name="Schneider J.R."/>
            <person name="Schatz M."/>
            <person name="Shumway M."/>
            <person name="Stanke M."/>
            <person name="Stinson E.O."/>
            <person name="Tubio J.M."/>
            <person name="Vanzee J.P."/>
            <person name="Verjovski-Almeida S."/>
            <person name="Werner D."/>
            <person name="White O."/>
            <person name="Wyder S."/>
            <person name="Zeng Q."/>
            <person name="Zhao Q."/>
            <person name="Zhao Y."/>
            <person name="Hill C.A."/>
            <person name="Raikhel A.S."/>
            <person name="Soares M.B."/>
            <person name="Knudson D.L."/>
            <person name="Lee N.H."/>
            <person name="Galagan J."/>
            <person name="Salzberg S.L."/>
            <person name="Paulsen I.T."/>
            <person name="Dimopoulos G."/>
            <person name="Collins F.H."/>
            <person name="Birren B."/>
            <person name="Fraser-Liggett C.M."/>
            <person name="Severson D.W."/>
        </authorList>
    </citation>
    <scope>NUCLEOTIDE SEQUENCE [LARGE SCALE GENOMIC DNA]</scope>
    <source>
        <strain evidence="2">Liverpool</strain>
    </source>
</reference>
<dbReference type="EMBL" id="CH478245">
    <property type="protein sequence ID" value="EAT33427.1"/>
    <property type="molecule type" value="Genomic_DNA"/>
</dbReference>
<sequence>MTAALCCSGRRRSRPSGWVLDENNGFSKAAYCGEAQCIAELLFVVIGENLCRGRTKAIKMSEEPKRREWPFFNLMDVYFSDQVNDPTLRLFSSTKRFDSDTLDDAQFDDEIMNSTAAAAIAAAAAASAAAANAASQQKIKNELIHGHSGGSMLDISDIIEDHLGSGDSKLDQFKREIVLSQFSNVSERSNSNSRKEKNNNNNNNNNNNTSNNNISANTNGNINNNCYREKEKQLIESLSHSPSTVHLSSANSNTASADTSSVNSSPTGHVSSTNGAVPKMTNGPSSHANFNALLAAATSTQNGSALNSNSSAISSTDRDTDYDDYPNDRDSMYDGGSTNLKNLNQKLLHQMNEHHNIDQVNAFGWPVFRLLQLMRTHGPIAS</sequence>
<dbReference type="eggNOG" id="ENOG502RTJM">
    <property type="taxonomic scope" value="Eukaryota"/>
</dbReference>
<gene>
    <name evidence="2" type="ORF">AaeL_AAEL014299</name>
</gene>
<dbReference type="PaxDb" id="7159-AAEL014299-PA"/>
<feature type="compositionally biased region" description="Low complexity" evidence="1">
    <location>
        <begin position="199"/>
        <end position="225"/>
    </location>
</feature>
<evidence type="ECO:0000256" key="1">
    <source>
        <dbReference type="SAM" id="MobiDB-lite"/>
    </source>
</evidence>
<protein>
    <submittedName>
        <fullName evidence="2">AAEL014299-PA</fullName>
    </submittedName>
</protein>
<name>Q16GQ8_AEDAE</name>
<accession>Q16GQ8</accession>
<proteinExistence type="predicted"/>
<dbReference type="OMA" id="VEFTAVQ"/>
<feature type="region of interest" description="Disordered" evidence="1">
    <location>
        <begin position="301"/>
        <end position="323"/>
    </location>
</feature>
<reference evidence="2" key="1">
    <citation type="submission" date="2005-10" db="EMBL/GenBank/DDBJ databases">
        <authorList>
            <person name="Loftus B.J."/>
            <person name="Nene V.M."/>
            <person name="Hannick L.I."/>
            <person name="Bidwell S."/>
            <person name="Haas B."/>
            <person name="Amedeo P."/>
            <person name="Orvis J."/>
            <person name="Wortman J.R."/>
            <person name="White O.R."/>
            <person name="Salzberg S."/>
            <person name="Shumway M."/>
            <person name="Koo H."/>
            <person name="Zhao Y."/>
            <person name="Holmes M."/>
            <person name="Miller J."/>
            <person name="Schatz M."/>
            <person name="Pop M."/>
            <person name="Pai G."/>
            <person name="Utterback T."/>
            <person name="Rogers Y.-H."/>
            <person name="Kravitz S."/>
            <person name="Fraser C.M."/>
        </authorList>
    </citation>
    <scope>NUCLEOTIDE SEQUENCE</scope>
    <source>
        <strain evidence="2">Liverpool</strain>
    </source>
</reference>
<dbReference type="STRING" id="7159.Q16GQ8"/>